<dbReference type="EMBL" id="VBPA01000044">
    <property type="protein sequence ID" value="TMQ72722.1"/>
    <property type="molecule type" value="Genomic_DNA"/>
</dbReference>
<gene>
    <name evidence="1" type="ORF">E6K80_01985</name>
</gene>
<sequence length="345" mass="37763">MRRFVVVLGLVSAVLAIACGGRFRLPTETRTQVVVPTDKTYAMIATWRGLDHVRDILLTRGPGSQLFMLFNDPSISGPPDVPRGRVAPYPFTQPTAIGPPFFDPPRGLFNPVAFASAQAFLFVLDEGDSCMAKLDPLRATCEADTTHNGRRSQIYDYSATWRVRVYAITGGDTISTFTDTSFAYVKGVAADDQGNVYVAGLAVVLDTLTTDQRIRTRKFASRIVRYARGPRYPGVVPNDVLMPGASWHRDTSWVVVDGTGTSSVQDPRGIRWTPTRGGAVLVADRQNNKAKLIGTYGQDVGLVKMDGSETPTGTNFNGPEGVAIDESTRSRMPTANRCWIRWPWG</sequence>
<dbReference type="SUPFAM" id="SSF101898">
    <property type="entry name" value="NHL repeat"/>
    <property type="match status" value="1"/>
</dbReference>
<dbReference type="AlphaFoldDB" id="A0A538U9Y6"/>
<evidence type="ECO:0008006" key="3">
    <source>
        <dbReference type="Google" id="ProtNLM"/>
    </source>
</evidence>
<dbReference type="PROSITE" id="PS51257">
    <property type="entry name" value="PROKAR_LIPOPROTEIN"/>
    <property type="match status" value="1"/>
</dbReference>
<comment type="caution">
    <text evidence="1">The sequence shown here is derived from an EMBL/GenBank/DDBJ whole genome shotgun (WGS) entry which is preliminary data.</text>
</comment>
<reference evidence="1 2" key="1">
    <citation type="journal article" date="2019" name="Nat. Microbiol.">
        <title>Mediterranean grassland soil C-N compound turnover is dependent on rainfall and depth, and is mediated by genomically divergent microorganisms.</title>
        <authorList>
            <person name="Diamond S."/>
            <person name="Andeer P.F."/>
            <person name="Li Z."/>
            <person name="Crits-Christoph A."/>
            <person name="Burstein D."/>
            <person name="Anantharaman K."/>
            <person name="Lane K.R."/>
            <person name="Thomas B.C."/>
            <person name="Pan C."/>
            <person name="Northen T.R."/>
            <person name="Banfield J.F."/>
        </authorList>
    </citation>
    <scope>NUCLEOTIDE SEQUENCE [LARGE SCALE GENOMIC DNA]</scope>
    <source>
        <strain evidence="1">WS_10</strain>
    </source>
</reference>
<proteinExistence type="predicted"/>
<protein>
    <recommendedName>
        <fullName evidence="3">SMP-30/Gluconolactonase/LRE-like region domain-containing protein</fullName>
    </recommendedName>
</protein>
<evidence type="ECO:0000313" key="2">
    <source>
        <dbReference type="Proteomes" id="UP000319836"/>
    </source>
</evidence>
<accession>A0A538U9Y6</accession>
<evidence type="ECO:0000313" key="1">
    <source>
        <dbReference type="EMBL" id="TMQ72722.1"/>
    </source>
</evidence>
<dbReference type="InterPro" id="IPR011042">
    <property type="entry name" value="6-blade_b-propeller_TolB-like"/>
</dbReference>
<name>A0A538U9Y6_UNCEI</name>
<dbReference type="Gene3D" id="2.120.10.30">
    <property type="entry name" value="TolB, C-terminal domain"/>
    <property type="match status" value="1"/>
</dbReference>
<dbReference type="Proteomes" id="UP000319836">
    <property type="component" value="Unassembled WGS sequence"/>
</dbReference>
<organism evidence="1 2">
    <name type="scientific">Eiseniibacteriota bacterium</name>
    <dbReference type="NCBI Taxonomy" id="2212470"/>
    <lineage>
        <taxon>Bacteria</taxon>
        <taxon>Candidatus Eiseniibacteriota</taxon>
    </lineage>
</organism>